<dbReference type="InterPro" id="IPR050585">
    <property type="entry name" value="Xaa-Pro_dipeptidyl-ppase/CocE"/>
</dbReference>
<dbReference type="SUPFAM" id="SSF69322">
    <property type="entry name" value="Tricorn protease domain 2"/>
    <property type="match status" value="1"/>
</dbReference>
<dbReference type="InterPro" id="IPR011042">
    <property type="entry name" value="6-blade_b-propeller_TolB-like"/>
</dbReference>
<sequence>MASPETGPAPSTDARGAPANSRTEGPGHPDPTRAGQDGAPRERLRVGYGSWPSPMSIDEAVSAGVTVRELGSDGHQPFWVESTPDAQARLTLMTLRDRAAVEVSPAPSSVRSRVNEYGGGAWAARSTTVVWCDDTTGQVLARTGDQEPSAVSAPSERYRYGALELCPQLGIVIAVREEHSDFAITTTLVALPLPSPGAAPTSGLVIASGADFYADPAWNGDDLLAWIEWDQPAMPWDATRLVVAELTTADDSTAGSGLRVSSPLTVAGRIAAPREGVSVQHPHWAPDGSLVFTADASGWWTLYRWWPRSGQAPYRLSQQDGEEDQPMWQLGRQALAVSGGWVYHELRDQGVCWLARTPLAGGAVERIERFASVDAVVSAKDSVFALVGRADAPTAIVEVDDADRYGEAHIRVVRCPSLPPDPAITSIARPLTVTGRQGVVHSWYFAPHNDAVSAPEDELPPVILTVHGGPTGIATGSYDPEIAFWTSRGFAVVQVNYSGSAGFGRAYRERLRGQWGVAEVNDCIDVVDALIAEGLADPDRITIEGGSAGGFTVLACLTSSDRFAAGISRYGIGDLVALQTDTHKFEARYNDGLVGPWPTARALFEQRSPINHLDRLATPMLLFQGLDDRVVPPKQAEQMAQAVRARGLPVALVTFEGEGHGFRLPATRHRVLECELSFLGQLFGLAVPPGVDEVEVENL</sequence>
<dbReference type="PANTHER" id="PTHR43056:SF5">
    <property type="entry name" value="PEPTIDASE S9 PROLYL OLIGOPEPTIDASE CATALYTIC DOMAIN-CONTAINING PROTEIN"/>
    <property type="match status" value="1"/>
</dbReference>
<dbReference type="STRING" id="64702.SAMN05443377_10612"/>
<organism evidence="3 4">
    <name type="scientific">Propionibacterium cyclohexanicum</name>
    <dbReference type="NCBI Taxonomy" id="64702"/>
    <lineage>
        <taxon>Bacteria</taxon>
        <taxon>Bacillati</taxon>
        <taxon>Actinomycetota</taxon>
        <taxon>Actinomycetes</taxon>
        <taxon>Propionibacteriales</taxon>
        <taxon>Propionibacteriaceae</taxon>
        <taxon>Propionibacterium</taxon>
    </lineage>
</organism>
<dbReference type="Proteomes" id="UP000198815">
    <property type="component" value="Unassembled WGS sequence"/>
</dbReference>
<dbReference type="PANTHER" id="PTHR43056">
    <property type="entry name" value="PEPTIDASE S9 PROLYL OLIGOPEPTIDASE"/>
    <property type="match status" value="1"/>
</dbReference>
<keyword evidence="4" id="KW-1185">Reference proteome</keyword>
<feature type="region of interest" description="Disordered" evidence="1">
    <location>
        <begin position="1"/>
        <end position="51"/>
    </location>
</feature>
<evidence type="ECO:0000313" key="4">
    <source>
        <dbReference type="Proteomes" id="UP000198815"/>
    </source>
</evidence>
<keyword evidence="3" id="KW-0378">Hydrolase</keyword>
<dbReference type="InterPro" id="IPR001375">
    <property type="entry name" value="Peptidase_S9_cat"/>
</dbReference>
<evidence type="ECO:0000259" key="2">
    <source>
        <dbReference type="Pfam" id="PF00326"/>
    </source>
</evidence>
<dbReference type="Pfam" id="PF00326">
    <property type="entry name" value="Peptidase_S9"/>
    <property type="match status" value="1"/>
</dbReference>
<accession>A0A1H9R5X8</accession>
<evidence type="ECO:0000256" key="1">
    <source>
        <dbReference type="SAM" id="MobiDB-lite"/>
    </source>
</evidence>
<dbReference type="Gene3D" id="2.120.10.30">
    <property type="entry name" value="TolB, C-terminal domain"/>
    <property type="match status" value="1"/>
</dbReference>
<gene>
    <name evidence="3" type="ORF">SAMN05443377_10612</name>
</gene>
<dbReference type="InterPro" id="IPR029058">
    <property type="entry name" value="AB_hydrolase_fold"/>
</dbReference>
<dbReference type="GO" id="GO:0006508">
    <property type="term" value="P:proteolysis"/>
    <property type="evidence" value="ECO:0007669"/>
    <property type="project" value="InterPro"/>
</dbReference>
<dbReference type="OrthoDB" id="128799at2"/>
<dbReference type="Gene3D" id="3.40.50.1820">
    <property type="entry name" value="alpha/beta hydrolase"/>
    <property type="match status" value="1"/>
</dbReference>
<dbReference type="GO" id="GO:0004177">
    <property type="term" value="F:aminopeptidase activity"/>
    <property type="evidence" value="ECO:0007669"/>
    <property type="project" value="UniProtKB-KW"/>
</dbReference>
<evidence type="ECO:0000313" key="3">
    <source>
        <dbReference type="EMBL" id="SER68261.1"/>
    </source>
</evidence>
<protein>
    <submittedName>
        <fullName evidence="3">Dipeptidyl aminopeptidase/acylaminoacyl peptidase</fullName>
    </submittedName>
</protein>
<name>A0A1H9R5X8_9ACTN</name>
<reference evidence="3 4" key="1">
    <citation type="submission" date="2016-10" db="EMBL/GenBank/DDBJ databases">
        <authorList>
            <person name="de Groot N.N."/>
        </authorList>
    </citation>
    <scope>NUCLEOTIDE SEQUENCE [LARGE SCALE GENOMIC DNA]</scope>
    <source>
        <strain evidence="3 4">DSM 16859</strain>
    </source>
</reference>
<dbReference type="RefSeq" id="WP_143052807.1">
    <property type="nucleotide sequence ID" value="NZ_FOGZ01000006.1"/>
</dbReference>
<proteinExistence type="predicted"/>
<keyword evidence="3" id="KW-0031">Aminopeptidase</keyword>
<feature type="domain" description="Peptidase S9 prolyl oligopeptidase catalytic" evidence="2">
    <location>
        <begin position="478"/>
        <end position="684"/>
    </location>
</feature>
<dbReference type="SUPFAM" id="SSF53474">
    <property type="entry name" value="alpha/beta-Hydrolases"/>
    <property type="match status" value="1"/>
</dbReference>
<dbReference type="GO" id="GO:0008236">
    <property type="term" value="F:serine-type peptidase activity"/>
    <property type="evidence" value="ECO:0007669"/>
    <property type="project" value="InterPro"/>
</dbReference>
<dbReference type="EMBL" id="FOGZ01000006">
    <property type="protein sequence ID" value="SER68261.1"/>
    <property type="molecule type" value="Genomic_DNA"/>
</dbReference>
<keyword evidence="3" id="KW-0645">Protease</keyword>
<dbReference type="AlphaFoldDB" id="A0A1H9R5X8"/>